<gene>
    <name evidence="4" type="ORF">CKO28_08090</name>
</gene>
<keyword evidence="5" id="KW-1185">Reference proteome</keyword>
<accession>A0ABS1DC72</accession>
<keyword evidence="2" id="KW-1133">Transmembrane helix</keyword>
<evidence type="ECO:0000259" key="3">
    <source>
        <dbReference type="Pfam" id="PF13717"/>
    </source>
</evidence>
<evidence type="ECO:0000256" key="2">
    <source>
        <dbReference type="SAM" id="Phobius"/>
    </source>
</evidence>
<organism evidence="4 5">
    <name type="scientific">Rhodovibrio sodomensis</name>
    <dbReference type="NCBI Taxonomy" id="1088"/>
    <lineage>
        <taxon>Bacteria</taxon>
        <taxon>Pseudomonadati</taxon>
        <taxon>Pseudomonadota</taxon>
        <taxon>Alphaproteobacteria</taxon>
        <taxon>Rhodospirillales</taxon>
        <taxon>Rhodovibrionaceae</taxon>
        <taxon>Rhodovibrio</taxon>
    </lineage>
</organism>
<feature type="domain" description="Zinc finger/thioredoxin putative" evidence="3">
    <location>
        <begin position="1"/>
        <end position="35"/>
    </location>
</feature>
<feature type="region of interest" description="Disordered" evidence="1">
    <location>
        <begin position="250"/>
        <end position="282"/>
    </location>
</feature>
<dbReference type="InterPro" id="IPR011723">
    <property type="entry name" value="Znf/thioredoxin_put"/>
</dbReference>
<feature type="compositionally biased region" description="Basic and acidic residues" evidence="1">
    <location>
        <begin position="86"/>
        <end position="108"/>
    </location>
</feature>
<dbReference type="RefSeq" id="WP_242480433.1">
    <property type="nucleotide sequence ID" value="NZ_NRRL01000015.1"/>
</dbReference>
<dbReference type="NCBIfam" id="TIGR02098">
    <property type="entry name" value="MJ0042_CXXC"/>
    <property type="match status" value="1"/>
</dbReference>
<comment type="caution">
    <text evidence="4">The sequence shown here is derived from an EMBL/GenBank/DDBJ whole genome shotgun (WGS) entry which is preliminary data.</text>
</comment>
<feature type="compositionally biased region" description="Low complexity" evidence="1">
    <location>
        <begin position="44"/>
        <end position="54"/>
    </location>
</feature>
<protein>
    <recommendedName>
        <fullName evidence="3">Zinc finger/thioredoxin putative domain-containing protein</fullName>
    </recommendedName>
</protein>
<keyword evidence="2" id="KW-0472">Membrane</keyword>
<feature type="region of interest" description="Disordered" evidence="1">
    <location>
        <begin position="39"/>
        <end position="109"/>
    </location>
</feature>
<dbReference type="Pfam" id="PF11906">
    <property type="entry name" value="DUF3426"/>
    <property type="match status" value="1"/>
</dbReference>
<evidence type="ECO:0000313" key="4">
    <source>
        <dbReference type="EMBL" id="MBK1667995.1"/>
    </source>
</evidence>
<dbReference type="InterPro" id="IPR021834">
    <property type="entry name" value="DUF3426"/>
</dbReference>
<proteinExistence type="predicted"/>
<reference evidence="4 5" key="1">
    <citation type="journal article" date="2020" name="Microorganisms">
        <title>Osmotic Adaptation and Compatible Solute Biosynthesis of Phototrophic Bacteria as Revealed from Genome Analyses.</title>
        <authorList>
            <person name="Imhoff J.F."/>
            <person name="Rahn T."/>
            <person name="Kunzel S."/>
            <person name="Keller A."/>
            <person name="Neulinger S.C."/>
        </authorList>
    </citation>
    <scope>NUCLEOTIDE SEQUENCE [LARGE SCALE GENOMIC DNA]</scope>
    <source>
        <strain evidence="4 5">DSM 9895</strain>
    </source>
</reference>
<keyword evidence="2" id="KW-0812">Transmembrane</keyword>
<feature type="compositionally biased region" description="Basic and acidic residues" evidence="1">
    <location>
        <begin position="259"/>
        <end position="270"/>
    </location>
</feature>
<sequence>MILACPSCGASFRLDAGKLGARGRSVRCSKCKHTWHATPEDGQDAAAGAGAQRPQPAPGQPTPGQRDRTENAGGPPPATGEGPEPGNERVLRTHASPDDGRADLRDSGVGEFETTLRASRFRPYDPAPEIETRGARGGLVLGWLLLVLTIAGVVAGGWAFREQVVAQVPQAAQIYRLAGVEVPALGAGLELRDVTRTRRLIDGRSLLVIEGRVVNTTGSPRELPVLEVALFDAAGDEVARWQVEAQTRRLGPGESTAFETRRENPPETAREFALSFAAPGDR</sequence>
<dbReference type="Proteomes" id="UP001296873">
    <property type="component" value="Unassembled WGS sequence"/>
</dbReference>
<dbReference type="Pfam" id="PF13717">
    <property type="entry name" value="Zn_ribbon_4"/>
    <property type="match status" value="1"/>
</dbReference>
<evidence type="ECO:0000256" key="1">
    <source>
        <dbReference type="SAM" id="MobiDB-lite"/>
    </source>
</evidence>
<evidence type="ECO:0000313" key="5">
    <source>
        <dbReference type="Proteomes" id="UP001296873"/>
    </source>
</evidence>
<dbReference type="EMBL" id="NRRL01000015">
    <property type="protein sequence ID" value="MBK1667995.1"/>
    <property type="molecule type" value="Genomic_DNA"/>
</dbReference>
<dbReference type="NCBIfam" id="NF038353">
    <property type="entry name" value="FxLYD_dom"/>
    <property type="match status" value="1"/>
</dbReference>
<name>A0ABS1DC72_9PROT</name>
<feature type="transmembrane region" description="Helical" evidence="2">
    <location>
        <begin position="139"/>
        <end position="160"/>
    </location>
</feature>
<dbReference type="InterPro" id="IPR047676">
    <property type="entry name" value="FxLYD_dom"/>
</dbReference>